<evidence type="ECO:0000313" key="2">
    <source>
        <dbReference type="EMBL" id="KAF3801714.1"/>
    </source>
</evidence>
<organism evidence="2 3">
    <name type="scientific">Colletotrichum gloeosporioides</name>
    <name type="common">Anthracnose fungus</name>
    <name type="synonym">Glomerella cingulata</name>
    <dbReference type="NCBI Taxonomy" id="474922"/>
    <lineage>
        <taxon>Eukaryota</taxon>
        <taxon>Fungi</taxon>
        <taxon>Dikarya</taxon>
        <taxon>Ascomycota</taxon>
        <taxon>Pezizomycotina</taxon>
        <taxon>Sordariomycetes</taxon>
        <taxon>Hypocreomycetidae</taxon>
        <taxon>Glomerellales</taxon>
        <taxon>Glomerellaceae</taxon>
        <taxon>Colletotrichum</taxon>
        <taxon>Colletotrichum gloeosporioides species complex</taxon>
    </lineage>
</organism>
<evidence type="ECO:0000256" key="1">
    <source>
        <dbReference type="SAM" id="MobiDB-lite"/>
    </source>
</evidence>
<evidence type="ECO:0000313" key="3">
    <source>
        <dbReference type="Proteomes" id="UP000613401"/>
    </source>
</evidence>
<accession>A0A8H4CDE8</accession>
<keyword evidence="3" id="KW-1185">Reference proteome</keyword>
<reference evidence="2" key="2">
    <citation type="submission" date="2020-03" db="EMBL/GenBank/DDBJ databases">
        <authorList>
            <person name="Fu F.-F."/>
            <person name="Chen J."/>
        </authorList>
    </citation>
    <scope>NUCLEOTIDE SEQUENCE</scope>
    <source>
        <strain evidence="2">Lc1</strain>
    </source>
</reference>
<feature type="region of interest" description="Disordered" evidence="1">
    <location>
        <begin position="1"/>
        <end position="21"/>
    </location>
</feature>
<dbReference type="Proteomes" id="UP000613401">
    <property type="component" value="Unassembled WGS sequence"/>
</dbReference>
<gene>
    <name evidence="2" type="ORF">GCG54_00014930</name>
</gene>
<dbReference type="EMBL" id="WVTB01000066">
    <property type="protein sequence ID" value="KAF3801714.1"/>
    <property type="molecule type" value="Genomic_DNA"/>
</dbReference>
<dbReference type="GeneID" id="69022038"/>
<comment type="caution">
    <text evidence="2">The sequence shown here is derived from an EMBL/GenBank/DDBJ whole genome shotgun (WGS) entry which is preliminary data.</text>
</comment>
<dbReference type="RefSeq" id="XP_045260873.1">
    <property type="nucleotide sequence ID" value="XM_045414751.1"/>
</dbReference>
<sequence length="85" mass="9709">MKDPVQRSASPYTDPAVKGPKRIPGRFTQKFVSSYSPPRLVTSPNPPPDFFHLDANLVCVWDLSTLIISHRRLPFISHFYQIITN</sequence>
<name>A0A8H4CDE8_COLGL</name>
<dbReference type="AlphaFoldDB" id="A0A8H4CDE8"/>
<protein>
    <submittedName>
        <fullName evidence="2">Uncharacterized protein</fullName>
    </submittedName>
</protein>
<reference evidence="2" key="1">
    <citation type="journal article" date="2020" name="Phytopathology">
        <title>Genome sequence and comparative analysis of Colletotrichum gloeosporioides isolated from Liriodendron leaves.</title>
        <authorList>
            <person name="Fu F.F."/>
            <person name="Hao Z."/>
            <person name="Wang P."/>
            <person name="Lu Y."/>
            <person name="Xue L.J."/>
            <person name="Wei G."/>
            <person name="Tian Y."/>
            <person name="Baishi H."/>
            <person name="Xu H."/>
            <person name="Shi J."/>
            <person name="Cheng T."/>
            <person name="Wang G."/>
            <person name="Yi Y."/>
            <person name="Chen J."/>
        </authorList>
    </citation>
    <scope>NUCLEOTIDE SEQUENCE</scope>
    <source>
        <strain evidence="2">Lc1</strain>
    </source>
</reference>
<proteinExistence type="predicted"/>